<name>A0A1I7Z871_9BILA</name>
<sequence length="107" mass="12244">MFEFIVVVPQLLVVEEQNMSLMPKSRSHFFGEPDFLDLLLSESSVVIPTTVVAKLISNLTRALKYPWERNEGDILGDYVAARFVTGTEANRRLWRTKLLKITAKYAI</sequence>
<protein>
    <submittedName>
        <fullName evidence="2">DUF4806 domain-containing protein</fullName>
    </submittedName>
</protein>
<organism evidence="1 2">
    <name type="scientific">Steinernema glaseri</name>
    <dbReference type="NCBI Taxonomy" id="37863"/>
    <lineage>
        <taxon>Eukaryota</taxon>
        <taxon>Metazoa</taxon>
        <taxon>Ecdysozoa</taxon>
        <taxon>Nematoda</taxon>
        <taxon>Chromadorea</taxon>
        <taxon>Rhabditida</taxon>
        <taxon>Tylenchina</taxon>
        <taxon>Panagrolaimomorpha</taxon>
        <taxon>Strongyloidoidea</taxon>
        <taxon>Steinernematidae</taxon>
        <taxon>Steinernema</taxon>
    </lineage>
</organism>
<accession>A0A1I7Z871</accession>
<dbReference type="WBParaSite" id="L893_g23570.t1">
    <property type="protein sequence ID" value="L893_g23570.t1"/>
    <property type="gene ID" value="L893_g23570"/>
</dbReference>
<reference evidence="2" key="1">
    <citation type="submission" date="2016-11" db="UniProtKB">
        <authorList>
            <consortium name="WormBaseParasite"/>
        </authorList>
    </citation>
    <scope>IDENTIFICATION</scope>
</reference>
<evidence type="ECO:0000313" key="1">
    <source>
        <dbReference type="Proteomes" id="UP000095287"/>
    </source>
</evidence>
<proteinExistence type="predicted"/>
<dbReference type="AlphaFoldDB" id="A0A1I7Z871"/>
<evidence type="ECO:0000313" key="2">
    <source>
        <dbReference type="WBParaSite" id="L893_g23570.t1"/>
    </source>
</evidence>
<dbReference type="Proteomes" id="UP000095287">
    <property type="component" value="Unplaced"/>
</dbReference>
<keyword evidence="1" id="KW-1185">Reference proteome</keyword>